<dbReference type="EMBL" id="LCWF01000143">
    <property type="protein sequence ID" value="KKY17510.1"/>
    <property type="molecule type" value="Genomic_DNA"/>
</dbReference>
<feature type="compositionally biased region" description="Acidic residues" evidence="1">
    <location>
        <begin position="161"/>
        <end position="184"/>
    </location>
</feature>
<keyword evidence="3" id="KW-1185">Reference proteome</keyword>
<evidence type="ECO:0000313" key="2">
    <source>
        <dbReference type="EMBL" id="KKY17510.1"/>
    </source>
</evidence>
<feature type="compositionally biased region" description="Basic and acidic residues" evidence="1">
    <location>
        <begin position="355"/>
        <end position="365"/>
    </location>
</feature>
<sequence>MATTNTLRRFVKPDPIDLLPGNLPSMVRNYLDTHVDDVAPPFVTQGSQNLSRDPKTQRFAVWKDSNGDIVTPKYQYIGLKTWKVIVVKFPNSNRSPVLIASAKSAGRVTTRIKDFGSEDLQSAYYIWEGGDQFEDEPSIFKIYPTGESPSSDKKHSKAASDGEEDDESEYDNSEEDEENEDDGGLVDRSKWTPTLNPLARRSSHSKLRRSPGHKRSSNSVPARAGHSYLPASKLQSSVVKPPAISSLGCNQPKPRTQSATASLTPTKTLTGVKRKVCMPEDNQKQSTPTSARAGATHPSNGQTGKLQSMVDHASIEAQEKAKKQHPEKAQNESTKDIGRKYLLTTPVAKSLQQTEPEKNVKRVKQEGTSSQDQTVPLNEIPENSTSTSHRNVGTQLTTTPTTLATKPNELPASQLSEAMAMNTIFHLKGSSSTEPKAFRYCKTAKKLFTQAAAARLFDRTNEDGRQAPDISDDDLLRVKVAEMEEMYLVRGDNERFQKMIDQIKTSKAWTTGQAGFEAGTCVIHVTKP</sequence>
<protein>
    <submittedName>
        <fullName evidence="2">Uncharacterized protein</fullName>
    </submittedName>
</protein>
<gene>
    <name evidence="2" type="ORF">UCRPC4_g05483</name>
</gene>
<organism evidence="2 3">
    <name type="scientific">Phaeomoniella chlamydospora</name>
    <name type="common">Phaeoacremonium chlamydosporum</name>
    <dbReference type="NCBI Taxonomy" id="158046"/>
    <lineage>
        <taxon>Eukaryota</taxon>
        <taxon>Fungi</taxon>
        <taxon>Dikarya</taxon>
        <taxon>Ascomycota</taxon>
        <taxon>Pezizomycotina</taxon>
        <taxon>Eurotiomycetes</taxon>
        <taxon>Chaetothyriomycetidae</taxon>
        <taxon>Phaeomoniellales</taxon>
        <taxon>Phaeomoniellaceae</taxon>
        <taxon>Phaeomoniella</taxon>
    </lineage>
</organism>
<reference evidence="2 3" key="2">
    <citation type="submission" date="2015-05" db="EMBL/GenBank/DDBJ databases">
        <authorList>
            <person name="Morales-Cruz A."/>
            <person name="Amrine K.C."/>
            <person name="Cantu D."/>
        </authorList>
    </citation>
    <scope>NUCLEOTIDE SEQUENCE [LARGE SCALE GENOMIC DNA]</scope>
    <source>
        <strain evidence="2">UCRPC4</strain>
    </source>
</reference>
<proteinExistence type="predicted"/>
<feature type="compositionally biased region" description="Polar residues" evidence="1">
    <location>
        <begin position="297"/>
        <end position="306"/>
    </location>
</feature>
<reference evidence="2 3" key="1">
    <citation type="submission" date="2015-05" db="EMBL/GenBank/DDBJ databases">
        <title>Distinctive expansion of gene families associated with plant cell wall degradation and secondary metabolism in the genomes of grapevine trunk pathogens.</title>
        <authorList>
            <person name="Lawrence D.P."/>
            <person name="Travadon R."/>
            <person name="Rolshausen P.E."/>
            <person name="Baumgartner K."/>
        </authorList>
    </citation>
    <scope>NUCLEOTIDE SEQUENCE [LARGE SCALE GENOMIC DNA]</scope>
    <source>
        <strain evidence="2">UCRPC4</strain>
    </source>
</reference>
<name>A0A0G2GKS5_PHACM</name>
<feature type="compositionally biased region" description="Polar residues" evidence="1">
    <location>
        <begin position="247"/>
        <end position="269"/>
    </location>
</feature>
<dbReference type="AlphaFoldDB" id="A0A0G2GKS5"/>
<comment type="caution">
    <text evidence="2">The sequence shown here is derived from an EMBL/GenBank/DDBJ whole genome shotgun (WGS) entry which is preliminary data.</text>
</comment>
<feature type="compositionally biased region" description="Polar residues" evidence="1">
    <location>
        <begin position="366"/>
        <end position="393"/>
    </location>
</feature>
<accession>A0A0G2GKS5</accession>
<feature type="compositionally biased region" description="Basic and acidic residues" evidence="1">
    <location>
        <begin position="313"/>
        <end position="339"/>
    </location>
</feature>
<evidence type="ECO:0000256" key="1">
    <source>
        <dbReference type="SAM" id="MobiDB-lite"/>
    </source>
</evidence>
<dbReference type="Proteomes" id="UP000053317">
    <property type="component" value="Unassembled WGS sequence"/>
</dbReference>
<feature type="region of interest" description="Disordered" evidence="1">
    <location>
        <begin position="141"/>
        <end position="394"/>
    </location>
</feature>
<evidence type="ECO:0000313" key="3">
    <source>
        <dbReference type="Proteomes" id="UP000053317"/>
    </source>
</evidence>
<feature type="compositionally biased region" description="Basic residues" evidence="1">
    <location>
        <begin position="201"/>
        <end position="216"/>
    </location>
</feature>